<accession>A0A9W9DFB4</accession>
<sequence length="76" mass="8861">IYRCWVLWSQNWRVIIFPSMLLVVNIIASYMVCGLYSTVSPTETVFDSCLTIWIKIFYSLAVVLNIITTSLMSYRI</sequence>
<comment type="caution">
    <text evidence="2">The sequence shown here is derived from an EMBL/GenBank/DDBJ whole genome shotgun (WGS) entry which is preliminary data.</text>
</comment>
<keyword evidence="1" id="KW-0472">Membrane</keyword>
<dbReference type="EMBL" id="JAOTPV010000051">
    <property type="protein sequence ID" value="KAJ4466758.1"/>
    <property type="molecule type" value="Genomic_DNA"/>
</dbReference>
<proteinExistence type="predicted"/>
<dbReference type="AlphaFoldDB" id="A0A9W9DFB4"/>
<feature type="transmembrane region" description="Helical" evidence="1">
    <location>
        <begin position="12"/>
        <end position="32"/>
    </location>
</feature>
<organism evidence="2 3">
    <name type="scientific">Lentinula aciculospora</name>
    <dbReference type="NCBI Taxonomy" id="153920"/>
    <lineage>
        <taxon>Eukaryota</taxon>
        <taxon>Fungi</taxon>
        <taxon>Dikarya</taxon>
        <taxon>Basidiomycota</taxon>
        <taxon>Agaricomycotina</taxon>
        <taxon>Agaricomycetes</taxon>
        <taxon>Agaricomycetidae</taxon>
        <taxon>Agaricales</taxon>
        <taxon>Marasmiineae</taxon>
        <taxon>Omphalotaceae</taxon>
        <taxon>Lentinula</taxon>
    </lineage>
</organism>
<feature type="transmembrane region" description="Helical" evidence="1">
    <location>
        <begin position="52"/>
        <end position="74"/>
    </location>
</feature>
<evidence type="ECO:0000313" key="3">
    <source>
        <dbReference type="Proteomes" id="UP001150266"/>
    </source>
</evidence>
<keyword evidence="3" id="KW-1185">Reference proteome</keyword>
<reference evidence="2" key="1">
    <citation type="submission" date="2022-08" db="EMBL/GenBank/DDBJ databases">
        <title>A Global Phylogenomic Analysis of the Shiitake Genus Lentinula.</title>
        <authorList>
            <consortium name="DOE Joint Genome Institute"/>
            <person name="Sierra-Patev S."/>
            <person name="Min B."/>
            <person name="Naranjo-Ortiz M."/>
            <person name="Looney B."/>
            <person name="Konkel Z."/>
            <person name="Slot J.C."/>
            <person name="Sakamoto Y."/>
            <person name="Steenwyk J.L."/>
            <person name="Rokas A."/>
            <person name="Carro J."/>
            <person name="Camarero S."/>
            <person name="Ferreira P."/>
            <person name="Molpeceres G."/>
            <person name="Ruiz-Duenas F.J."/>
            <person name="Serrano A."/>
            <person name="Henrissat B."/>
            <person name="Drula E."/>
            <person name="Hughes K.W."/>
            <person name="Mata J.L."/>
            <person name="Ishikawa N.K."/>
            <person name="Vargas-Isla R."/>
            <person name="Ushijima S."/>
            <person name="Smith C.A."/>
            <person name="Ahrendt S."/>
            <person name="Andreopoulos W."/>
            <person name="He G."/>
            <person name="Labutti K."/>
            <person name="Lipzen A."/>
            <person name="Ng V."/>
            <person name="Riley R."/>
            <person name="Sandor L."/>
            <person name="Barry K."/>
            <person name="Martinez A.T."/>
            <person name="Xiao Y."/>
            <person name="Gibbons J.G."/>
            <person name="Terashima K."/>
            <person name="Grigoriev I.V."/>
            <person name="Hibbett D.S."/>
        </authorList>
    </citation>
    <scope>NUCLEOTIDE SEQUENCE</scope>
    <source>
        <strain evidence="2">JLM2183</strain>
    </source>
</reference>
<name>A0A9W9DFB4_9AGAR</name>
<evidence type="ECO:0000256" key="1">
    <source>
        <dbReference type="SAM" id="Phobius"/>
    </source>
</evidence>
<evidence type="ECO:0000313" key="2">
    <source>
        <dbReference type="EMBL" id="KAJ4466758.1"/>
    </source>
</evidence>
<feature type="non-terminal residue" evidence="2">
    <location>
        <position position="76"/>
    </location>
</feature>
<keyword evidence="1" id="KW-0812">Transmembrane</keyword>
<keyword evidence="1" id="KW-1133">Transmembrane helix</keyword>
<dbReference type="Proteomes" id="UP001150266">
    <property type="component" value="Unassembled WGS sequence"/>
</dbReference>
<gene>
    <name evidence="2" type="ORF">J3R30DRAFT_3310335</name>
</gene>
<dbReference type="OrthoDB" id="3346544at2759"/>
<protein>
    <submittedName>
        <fullName evidence="2">Uncharacterized protein</fullName>
    </submittedName>
</protein>